<keyword evidence="2 3" id="KW-0694">RNA-binding</keyword>
<dbReference type="FunFam" id="3.30.70.330:FF:000429">
    <property type="entry name" value="Heterogeneous nuclear ribonucleoprotein A1-like 2"/>
    <property type="match status" value="1"/>
</dbReference>
<evidence type="ECO:0000259" key="5">
    <source>
        <dbReference type="PROSITE" id="PS50102"/>
    </source>
</evidence>
<accession>A0AAD4YF84</accession>
<evidence type="ECO:0000256" key="4">
    <source>
        <dbReference type="SAM" id="MobiDB-lite"/>
    </source>
</evidence>
<dbReference type="InterPro" id="IPR012677">
    <property type="entry name" value="Nucleotide-bd_a/b_plait_sf"/>
</dbReference>
<dbReference type="PANTHER" id="PTHR48026">
    <property type="entry name" value="HOMOLOGOUS TO DROSOPHILA SQD (SQUID) PROTEIN"/>
    <property type="match status" value="1"/>
</dbReference>
<dbReference type="Pfam" id="PF00076">
    <property type="entry name" value="RRM_1"/>
    <property type="match status" value="2"/>
</dbReference>
<evidence type="ECO:0000313" key="7">
    <source>
        <dbReference type="Proteomes" id="UP001214576"/>
    </source>
</evidence>
<dbReference type="Gene3D" id="3.30.70.330">
    <property type="match status" value="2"/>
</dbReference>
<dbReference type="InterPro" id="IPR034516">
    <property type="entry name" value="hnRNPA1/3_RRM2"/>
</dbReference>
<dbReference type="SMART" id="SM00360">
    <property type="entry name" value="RRM"/>
    <property type="match status" value="2"/>
</dbReference>
<reference evidence="6" key="1">
    <citation type="submission" date="2022-03" db="EMBL/GenBank/DDBJ databases">
        <title>Genomic analyses of argali, domestic sheep and their hybrids provide insights into chromosomal evolution, heterosis and genetic basis of agronomic traits.</title>
        <authorList>
            <person name="Li M."/>
        </authorList>
    </citation>
    <scope>NUCLEOTIDE SEQUENCE</scope>
    <source>
        <strain evidence="6">CAU-MHL-2022a</strain>
        <tissue evidence="6">Skin</tissue>
    </source>
</reference>
<name>A0AAD4YF84_OVIAM</name>
<evidence type="ECO:0000256" key="2">
    <source>
        <dbReference type="ARBA" id="ARBA00022884"/>
    </source>
</evidence>
<dbReference type="Proteomes" id="UP001214576">
    <property type="component" value="Unassembled WGS sequence"/>
</dbReference>
<dbReference type="InterPro" id="IPR035979">
    <property type="entry name" value="RBD_domain_sf"/>
</dbReference>
<feature type="domain" description="RRM" evidence="5">
    <location>
        <begin position="14"/>
        <end position="97"/>
    </location>
</feature>
<gene>
    <name evidence="6" type="ORF">MG293_005363</name>
</gene>
<feature type="domain" description="RRM" evidence="5">
    <location>
        <begin position="105"/>
        <end position="184"/>
    </location>
</feature>
<keyword evidence="7" id="KW-1185">Reference proteome</keyword>
<dbReference type="CDD" id="cd12761">
    <property type="entry name" value="RRM1_hnRNPA1"/>
    <property type="match status" value="1"/>
</dbReference>
<dbReference type="CDD" id="cd12582">
    <property type="entry name" value="RRM2_hnRNPA3"/>
    <property type="match status" value="1"/>
</dbReference>
<dbReference type="PROSITE" id="PS50102">
    <property type="entry name" value="RRM"/>
    <property type="match status" value="2"/>
</dbReference>
<sequence>MSKSESPKEPEQLRKLFIGGLSFETTDESLRSHFEQWGTLTDCVVMRDPNTKRSRGFGFVTYATVEEVDAAMNARPHKVDGRVVEPKRAVSREDSQRPGAHLTVKKIFVGGIKEDTEEHHLRDYFEQYGKIEVIETMTDRGSGKKRGFAFVTFDDHDSVDKIVIQKYHTVNGHNCEVRKALSKQEMASASSSQRGRSGSGNFGGGRGGGFGGNDNFGHGGNFSGRGGFGGSRGGGRYGGSGDGYNGFGLAFSVDMGLSAPRPFLFLSGFKAMFLMVNATGSSTFSCLCKVGIHVVNYSSSFRERALLASKQKLTTPEVQQLWSFFFSLISTPAPQTRQSTMKQFFHPPPSIDYWLYGNNSHISISSSDVSSDFQIEYIHLHLKVATGKLSNNVTQTNGPSASSLALRTGVSCSHDLLDSPEAPVGPLRSCLTVLTLNGFIQLLSAKPYRKAQWLLIGLLWFIRNWWSALRLWIMEFDPPNYGFDKDLQRDGK</sequence>
<proteinExistence type="predicted"/>
<dbReference type="PANTHER" id="PTHR48026:SF2">
    <property type="entry name" value="HETEROGENEOUS NUCLEAR RIBONUCLEOPROTEIN A1-RELATED"/>
    <property type="match status" value="1"/>
</dbReference>
<organism evidence="6 7">
    <name type="scientific">Ovis ammon polii</name>
    <dbReference type="NCBI Taxonomy" id="230172"/>
    <lineage>
        <taxon>Eukaryota</taxon>
        <taxon>Metazoa</taxon>
        <taxon>Chordata</taxon>
        <taxon>Craniata</taxon>
        <taxon>Vertebrata</taxon>
        <taxon>Euteleostomi</taxon>
        <taxon>Mammalia</taxon>
        <taxon>Eutheria</taxon>
        <taxon>Laurasiatheria</taxon>
        <taxon>Artiodactyla</taxon>
        <taxon>Ruminantia</taxon>
        <taxon>Pecora</taxon>
        <taxon>Bovidae</taxon>
        <taxon>Caprinae</taxon>
        <taxon>Ovis</taxon>
    </lineage>
</organism>
<dbReference type="GO" id="GO:0071013">
    <property type="term" value="C:catalytic step 2 spliceosome"/>
    <property type="evidence" value="ECO:0007669"/>
    <property type="project" value="TreeGrafter"/>
</dbReference>
<dbReference type="InterPro" id="IPR000504">
    <property type="entry name" value="RRM_dom"/>
</dbReference>
<evidence type="ECO:0000313" key="6">
    <source>
        <dbReference type="EMBL" id="KAI4545097.1"/>
    </source>
</evidence>
<comment type="caution">
    <text evidence="6">The sequence shown here is derived from an EMBL/GenBank/DDBJ whole genome shotgun (WGS) entry which is preliminary data.</text>
</comment>
<dbReference type="FunFam" id="3.30.70.330:FF:000048">
    <property type="entry name" value="Heterogeneous nuclear ribonucleoprotein a1 isoform"/>
    <property type="match status" value="1"/>
</dbReference>
<dbReference type="InterPro" id="IPR034845">
    <property type="entry name" value="hnRNPA1_RRM1"/>
</dbReference>
<dbReference type="SUPFAM" id="SSF54928">
    <property type="entry name" value="RNA-binding domain, RBD"/>
    <property type="match status" value="2"/>
</dbReference>
<protein>
    <recommendedName>
        <fullName evidence="5">RRM domain-containing protein</fullName>
    </recommendedName>
</protein>
<dbReference type="AlphaFoldDB" id="A0AAD4YF84"/>
<evidence type="ECO:0000256" key="3">
    <source>
        <dbReference type="PROSITE-ProRule" id="PRU00176"/>
    </source>
</evidence>
<dbReference type="EMBL" id="JAKZEL010000003">
    <property type="protein sequence ID" value="KAI4545097.1"/>
    <property type="molecule type" value="Genomic_DNA"/>
</dbReference>
<dbReference type="GO" id="GO:0003730">
    <property type="term" value="F:mRNA 3'-UTR binding"/>
    <property type="evidence" value="ECO:0007669"/>
    <property type="project" value="TreeGrafter"/>
</dbReference>
<evidence type="ECO:0000256" key="1">
    <source>
        <dbReference type="ARBA" id="ARBA00022737"/>
    </source>
</evidence>
<dbReference type="GO" id="GO:0000398">
    <property type="term" value="P:mRNA splicing, via spliceosome"/>
    <property type="evidence" value="ECO:0007669"/>
    <property type="project" value="TreeGrafter"/>
</dbReference>
<feature type="region of interest" description="Disordered" evidence="4">
    <location>
        <begin position="182"/>
        <end position="204"/>
    </location>
</feature>
<keyword evidence="1" id="KW-0677">Repeat</keyword>